<keyword evidence="11" id="KW-1208">Phospholipid metabolism</keyword>
<evidence type="ECO:0000256" key="13">
    <source>
        <dbReference type="SAM" id="MobiDB-lite"/>
    </source>
</evidence>
<feature type="transmembrane region" description="Helical" evidence="14">
    <location>
        <begin position="434"/>
        <end position="457"/>
    </location>
</feature>
<gene>
    <name evidence="15" type="ORF">V8G54_015422</name>
</gene>
<feature type="transmembrane region" description="Helical" evidence="14">
    <location>
        <begin position="88"/>
        <end position="105"/>
    </location>
</feature>
<dbReference type="GO" id="GO:0016746">
    <property type="term" value="F:acyltransferase activity"/>
    <property type="evidence" value="ECO:0007669"/>
    <property type="project" value="UniProtKB-KW"/>
</dbReference>
<evidence type="ECO:0000256" key="11">
    <source>
        <dbReference type="ARBA" id="ARBA00023264"/>
    </source>
</evidence>
<evidence type="ECO:0000256" key="8">
    <source>
        <dbReference type="ARBA" id="ARBA00023098"/>
    </source>
</evidence>
<name>A0AAQ3RYE6_VIGMU</name>
<evidence type="ECO:0000256" key="10">
    <source>
        <dbReference type="ARBA" id="ARBA00023209"/>
    </source>
</evidence>
<evidence type="ECO:0000256" key="9">
    <source>
        <dbReference type="ARBA" id="ARBA00023136"/>
    </source>
</evidence>
<feature type="transmembrane region" description="Helical" evidence="14">
    <location>
        <begin position="166"/>
        <end position="182"/>
    </location>
</feature>
<dbReference type="PANTHER" id="PTHR31201:SF1">
    <property type="entry name" value="GLYCEROPHOSPHOCHOLINE ACYLTRANSFERASE 1"/>
    <property type="match status" value="1"/>
</dbReference>
<organism evidence="15 16">
    <name type="scientific">Vigna mungo</name>
    <name type="common">Black gram</name>
    <name type="synonym">Phaseolus mungo</name>
    <dbReference type="NCBI Taxonomy" id="3915"/>
    <lineage>
        <taxon>Eukaryota</taxon>
        <taxon>Viridiplantae</taxon>
        <taxon>Streptophyta</taxon>
        <taxon>Embryophyta</taxon>
        <taxon>Tracheophyta</taxon>
        <taxon>Spermatophyta</taxon>
        <taxon>Magnoliopsida</taxon>
        <taxon>eudicotyledons</taxon>
        <taxon>Gunneridae</taxon>
        <taxon>Pentapetalae</taxon>
        <taxon>rosids</taxon>
        <taxon>fabids</taxon>
        <taxon>Fabales</taxon>
        <taxon>Fabaceae</taxon>
        <taxon>Papilionoideae</taxon>
        <taxon>50 kb inversion clade</taxon>
        <taxon>NPAAA clade</taxon>
        <taxon>indigoferoid/millettioid clade</taxon>
        <taxon>Phaseoleae</taxon>
        <taxon>Vigna</taxon>
    </lineage>
</organism>
<feature type="transmembrane region" description="Helical" evidence="14">
    <location>
        <begin position="188"/>
        <end position="209"/>
    </location>
</feature>
<evidence type="ECO:0000313" key="16">
    <source>
        <dbReference type="Proteomes" id="UP001374535"/>
    </source>
</evidence>
<evidence type="ECO:0000256" key="5">
    <source>
        <dbReference type="ARBA" id="ARBA00022679"/>
    </source>
</evidence>
<feature type="transmembrane region" description="Helical" evidence="14">
    <location>
        <begin position="463"/>
        <end position="485"/>
    </location>
</feature>
<keyword evidence="7 14" id="KW-1133">Transmembrane helix</keyword>
<dbReference type="InterPro" id="IPR021261">
    <property type="entry name" value="GPCAT"/>
</dbReference>
<keyword evidence="12" id="KW-0012">Acyltransferase</keyword>
<evidence type="ECO:0000256" key="7">
    <source>
        <dbReference type="ARBA" id="ARBA00022989"/>
    </source>
</evidence>
<keyword evidence="8" id="KW-0443">Lipid metabolism</keyword>
<dbReference type="PANTHER" id="PTHR31201">
    <property type="entry name" value="OS01G0585100 PROTEIN"/>
    <property type="match status" value="1"/>
</dbReference>
<dbReference type="Pfam" id="PF10998">
    <property type="entry name" value="DUF2838"/>
    <property type="match status" value="1"/>
</dbReference>
<reference evidence="15 16" key="1">
    <citation type="journal article" date="2023" name="Life. Sci Alliance">
        <title>Evolutionary insights into 3D genome organization and epigenetic landscape of Vigna mungo.</title>
        <authorList>
            <person name="Junaid A."/>
            <person name="Singh B."/>
            <person name="Bhatia S."/>
        </authorList>
    </citation>
    <scope>NUCLEOTIDE SEQUENCE [LARGE SCALE GENOMIC DNA]</scope>
    <source>
        <strain evidence="15">Urdbean</strain>
    </source>
</reference>
<dbReference type="EMBL" id="CP144696">
    <property type="protein sequence ID" value="WVZ10892.1"/>
    <property type="molecule type" value="Genomic_DNA"/>
</dbReference>
<sequence length="517" mass="59791">MEEWIGGLPGRVGKDRKHHKKKVDLLVVNCEIVPITTQHRLFSLSAFATVCLLKIEMSDAEDHADAADYPNGESPPKLPKRFRDRSKMLVFAFYDVGSLFLVVSAKEMLSKKAVHTKQMLSKQAVKIAKQAEEHERFINKVTHLVGVLGFGGFCFLLGARPQDIPYVYCVFYVIFVPLRWIYYRFKKWHYYLLDFCYYANTIFLVDLLFYSKNEKLFMVCFAFAEGPLAWALIVWRCSLVFSSVDKIEDTSLCGISPLKEDTTTPVNEVAIMEPTSPTPAHKSQPFYRLKGSLKSGFENYITERIGGASARQERVRLQPAFCNDEGHFCWESQRTYFAGLVFFTIRWWDPATFEAMHPEGTARRPTWPYIEDKSFLWTWLFLVLYFLIVNVLRRQRFLRDPEVMTSYRELSKKAQKANNIWWRLSGLLGDQNRMLMYIFLQGIFTVATMALAVPIFLSYELHVVFQILKVSAAIWNGGSFLLEVMPRQAILKEKRKSEMQPVEAQSNTNTDGKMLSS</sequence>
<evidence type="ECO:0000256" key="12">
    <source>
        <dbReference type="ARBA" id="ARBA00023315"/>
    </source>
</evidence>
<dbReference type="AlphaFoldDB" id="A0AAQ3RYE6"/>
<keyword evidence="10" id="KW-0594">Phospholipid biosynthesis</keyword>
<evidence type="ECO:0000256" key="1">
    <source>
        <dbReference type="ARBA" id="ARBA00004141"/>
    </source>
</evidence>
<proteinExistence type="inferred from homology"/>
<evidence type="ECO:0000313" key="15">
    <source>
        <dbReference type="EMBL" id="WVZ10892.1"/>
    </source>
</evidence>
<evidence type="ECO:0000256" key="3">
    <source>
        <dbReference type="ARBA" id="ARBA00019082"/>
    </source>
</evidence>
<keyword evidence="5" id="KW-0808">Transferase</keyword>
<dbReference type="GO" id="GO:0016020">
    <property type="term" value="C:membrane"/>
    <property type="evidence" value="ECO:0007669"/>
    <property type="project" value="UniProtKB-SubCell"/>
</dbReference>
<keyword evidence="4" id="KW-0444">Lipid biosynthesis</keyword>
<evidence type="ECO:0000256" key="6">
    <source>
        <dbReference type="ARBA" id="ARBA00022692"/>
    </source>
</evidence>
<feature type="compositionally biased region" description="Polar residues" evidence="13">
    <location>
        <begin position="503"/>
        <end position="517"/>
    </location>
</feature>
<comment type="similarity">
    <text evidence="2">Belongs to the GPC1 family.</text>
</comment>
<keyword evidence="6 14" id="KW-0812">Transmembrane</keyword>
<accession>A0AAQ3RYE6</accession>
<keyword evidence="9 14" id="KW-0472">Membrane</keyword>
<keyword evidence="16" id="KW-1185">Reference proteome</keyword>
<evidence type="ECO:0000256" key="4">
    <source>
        <dbReference type="ARBA" id="ARBA00022516"/>
    </source>
</evidence>
<protein>
    <recommendedName>
        <fullName evidence="3">Glycerophosphocholine acyltransferase 1</fullName>
    </recommendedName>
</protein>
<feature type="transmembrane region" description="Helical" evidence="14">
    <location>
        <begin position="141"/>
        <end position="159"/>
    </location>
</feature>
<dbReference type="GO" id="GO:0006656">
    <property type="term" value="P:phosphatidylcholine biosynthetic process"/>
    <property type="evidence" value="ECO:0007669"/>
    <property type="project" value="TreeGrafter"/>
</dbReference>
<dbReference type="Proteomes" id="UP001374535">
    <property type="component" value="Chromosome 5"/>
</dbReference>
<comment type="subcellular location">
    <subcellularLocation>
        <location evidence="1">Membrane</location>
        <topology evidence="1">Multi-pass membrane protein</topology>
    </subcellularLocation>
</comment>
<evidence type="ECO:0000256" key="2">
    <source>
        <dbReference type="ARBA" id="ARBA00006675"/>
    </source>
</evidence>
<feature type="transmembrane region" description="Helical" evidence="14">
    <location>
        <begin position="374"/>
        <end position="392"/>
    </location>
</feature>
<feature type="region of interest" description="Disordered" evidence="13">
    <location>
        <begin position="495"/>
        <end position="517"/>
    </location>
</feature>
<evidence type="ECO:0000256" key="14">
    <source>
        <dbReference type="SAM" id="Phobius"/>
    </source>
</evidence>